<organism evidence="1 3">
    <name type="scientific">Paramecium octaurelia</name>
    <dbReference type="NCBI Taxonomy" id="43137"/>
    <lineage>
        <taxon>Eukaryota</taxon>
        <taxon>Sar</taxon>
        <taxon>Alveolata</taxon>
        <taxon>Ciliophora</taxon>
        <taxon>Intramacronucleata</taxon>
        <taxon>Oligohymenophorea</taxon>
        <taxon>Peniculida</taxon>
        <taxon>Parameciidae</taxon>
        <taxon>Paramecium</taxon>
    </lineage>
</organism>
<evidence type="ECO:0000313" key="3">
    <source>
        <dbReference type="Proteomes" id="UP000683925"/>
    </source>
</evidence>
<gene>
    <name evidence="1" type="ORF">POCTA_138.1.T1440022</name>
    <name evidence="2" type="ORF">POCTA_138.1.T1440024</name>
</gene>
<dbReference type="AlphaFoldDB" id="A0A8S1Y5H9"/>
<dbReference type="Proteomes" id="UP000683925">
    <property type="component" value="Unassembled WGS sequence"/>
</dbReference>
<accession>A0A8S1Y5H9</accession>
<dbReference type="EMBL" id="CAJJDP010000145">
    <property type="protein sequence ID" value="CAD8208381.1"/>
    <property type="molecule type" value="Genomic_DNA"/>
</dbReference>
<proteinExistence type="predicted"/>
<protein>
    <submittedName>
        <fullName evidence="1">Uncharacterized protein</fullName>
    </submittedName>
</protein>
<name>A0A8S1Y5H9_PAROT</name>
<reference evidence="1" key="1">
    <citation type="submission" date="2021-01" db="EMBL/GenBank/DDBJ databases">
        <authorList>
            <consortium name="Genoscope - CEA"/>
            <person name="William W."/>
        </authorList>
    </citation>
    <scope>NUCLEOTIDE SEQUENCE</scope>
</reference>
<evidence type="ECO:0000313" key="1">
    <source>
        <dbReference type="EMBL" id="CAD8208377.1"/>
    </source>
</evidence>
<sequence length="142" mass="16769">MYAQIQLQNCVELQVHKKTKDSIAYQPKFPRTNETVCYSYVFLGTRSSDSTAKQSKQLFRSIHNNYTSYIKLQGIIKQLEHQEIWNGNNREISESDKFEKVNKEHPHLFKNHVYSLLGLFEETIKLLLLQTVKDFKFDVPEL</sequence>
<evidence type="ECO:0000313" key="2">
    <source>
        <dbReference type="EMBL" id="CAD8208381.1"/>
    </source>
</evidence>
<keyword evidence="3" id="KW-1185">Reference proteome</keyword>
<dbReference type="EMBL" id="CAJJDP010000145">
    <property type="protein sequence ID" value="CAD8208377.1"/>
    <property type="molecule type" value="Genomic_DNA"/>
</dbReference>
<comment type="caution">
    <text evidence="1">The sequence shown here is derived from an EMBL/GenBank/DDBJ whole genome shotgun (WGS) entry which is preliminary data.</text>
</comment>